<dbReference type="AlphaFoldDB" id="A0A6A3B3L9"/>
<dbReference type="PANTHER" id="PTHR34057:SF10">
    <property type="entry name" value="TRANSPOSASE, PTTA_EN_SPM, PLANT"/>
    <property type="match status" value="1"/>
</dbReference>
<protein>
    <submittedName>
        <fullName evidence="1">Uncharacterized protein</fullName>
    </submittedName>
</protein>
<sequence length="111" mass="11832">MGPDLYLIEKTTSKVVSTNNKESVAQNQENKGMQGNIGMEVDLIECINSGESEMIDVVECQDATECSSSFGGTISGDENGLIVNDEVESPLSVPGLFGSFSDGWSEPFQMG</sequence>
<accession>A0A6A3B3L9</accession>
<keyword evidence="2" id="KW-1185">Reference proteome</keyword>
<evidence type="ECO:0000313" key="1">
    <source>
        <dbReference type="EMBL" id="KAE8711590.1"/>
    </source>
</evidence>
<gene>
    <name evidence="1" type="ORF">F3Y22_tig00110283pilonHSYRG00054</name>
</gene>
<dbReference type="PANTHER" id="PTHR34057">
    <property type="entry name" value="ELONGATION FACTOR"/>
    <property type="match status" value="1"/>
</dbReference>
<evidence type="ECO:0000313" key="2">
    <source>
        <dbReference type="Proteomes" id="UP000436088"/>
    </source>
</evidence>
<name>A0A6A3B3L9_HIBSY</name>
<dbReference type="Proteomes" id="UP000436088">
    <property type="component" value="Unassembled WGS sequence"/>
</dbReference>
<proteinExistence type="predicted"/>
<dbReference type="EMBL" id="VEPZ02000910">
    <property type="protein sequence ID" value="KAE8711590.1"/>
    <property type="molecule type" value="Genomic_DNA"/>
</dbReference>
<comment type="caution">
    <text evidence="1">The sequence shown here is derived from an EMBL/GenBank/DDBJ whole genome shotgun (WGS) entry which is preliminary data.</text>
</comment>
<organism evidence="1 2">
    <name type="scientific">Hibiscus syriacus</name>
    <name type="common">Rose of Sharon</name>
    <dbReference type="NCBI Taxonomy" id="106335"/>
    <lineage>
        <taxon>Eukaryota</taxon>
        <taxon>Viridiplantae</taxon>
        <taxon>Streptophyta</taxon>
        <taxon>Embryophyta</taxon>
        <taxon>Tracheophyta</taxon>
        <taxon>Spermatophyta</taxon>
        <taxon>Magnoliopsida</taxon>
        <taxon>eudicotyledons</taxon>
        <taxon>Gunneridae</taxon>
        <taxon>Pentapetalae</taxon>
        <taxon>rosids</taxon>
        <taxon>malvids</taxon>
        <taxon>Malvales</taxon>
        <taxon>Malvaceae</taxon>
        <taxon>Malvoideae</taxon>
        <taxon>Hibiscus</taxon>
    </lineage>
</organism>
<reference evidence="1" key="1">
    <citation type="submission" date="2019-09" db="EMBL/GenBank/DDBJ databases">
        <title>Draft genome information of white flower Hibiscus syriacus.</title>
        <authorList>
            <person name="Kim Y.-M."/>
        </authorList>
    </citation>
    <scope>NUCLEOTIDE SEQUENCE [LARGE SCALE GENOMIC DNA]</scope>
    <source>
        <strain evidence="1">YM2019G1</strain>
    </source>
</reference>